<reference evidence="3 4" key="1">
    <citation type="journal article" date="2012" name="Science">
        <title>The Paleozoic origin of enzymatic lignin decomposition reconstructed from 31 fungal genomes.</title>
        <authorList>
            <person name="Floudas D."/>
            <person name="Binder M."/>
            <person name="Riley R."/>
            <person name="Barry K."/>
            <person name="Blanchette R.A."/>
            <person name="Henrissat B."/>
            <person name="Martinez A.T."/>
            <person name="Otillar R."/>
            <person name="Spatafora J.W."/>
            <person name="Yadav J.S."/>
            <person name="Aerts A."/>
            <person name="Benoit I."/>
            <person name="Boyd A."/>
            <person name="Carlson A."/>
            <person name="Copeland A."/>
            <person name="Coutinho P.M."/>
            <person name="de Vries R.P."/>
            <person name="Ferreira P."/>
            <person name="Findley K."/>
            <person name="Foster B."/>
            <person name="Gaskell J."/>
            <person name="Glotzer D."/>
            <person name="Gorecki P."/>
            <person name="Heitman J."/>
            <person name="Hesse C."/>
            <person name="Hori C."/>
            <person name="Igarashi K."/>
            <person name="Jurgens J.A."/>
            <person name="Kallen N."/>
            <person name="Kersten P."/>
            <person name="Kohler A."/>
            <person name="Kuees U."/>
            <person name="Kumar T.K.A."/>
            <person name="Kuo A."/>
            <person name="LaButti K."/>
            <person name="Larrondo L.F."/>
            <person name="Lindquist E."/>
            <person name="Ling A."/>
            <person name="Lombard V."/>
            <person name="Lucas S."/>
            <person name="Lundell T."/>
            <person name="Martin R."/>
            <person name="McLaughlin D.J."/>
            <person name="Morgenstern I."/>
            <person name="Morin E."/>
            <person name="Murat C."/>
            <person name="Nagy L.G."/>
            <person name="Nolan M."/>
            <person name="Ohm R.A."/>
            <person name="Patyshakuliyeva A."/>
            <person name="Rokas A."/>
            <person name="Ruiz-Duenas F.J."/>
            <person name="Sabat G."/>
            <person name="Salamov A."/>
            <person name="Samejima M."/>
            <person name="Schmutz J."/>
            <person name="Slot J.C."/>
            <person name="St John F."/>
            <person name="Stenlid J."/>
            <person name="Sun H."/>
            <person name="Sun S."/>
            <person name="Syed K."/>
            <person name="Tsang A."/>
            <person name="Wiebenga A."/>
            <person name="Young D."/>
            <person name="Pisabarro A."/>
            <person name="Eastwood D.C."/>
            <person name="Martin F."/>
            <person name="Cullen D."/>
            <person name="Grigoriev I.V."/>
            <person name="Hibbett D.S."/>
        </authorList>
    </citation>
    <scope>NUCLEOTIDE SEQUENCE [LARGE SCALE GENOMIC DNA]</scope>
    <source>
        <strain evidence="3 4">MD-104</strain>
    </source>
</reference>
<keyword evidence="4" id="KW-1185">Reference proteome</keyword>
<name>A0A2H3JEI4_WOLCO</name>
<keyword evidence="2" id="KW-0812">Transmembrane</keyword>
<dbReference type="AlphaFoldDB" id="A0A2H3JEI4"/>
<evidence type="ECO:0000313" key="3">
    <source>
        <dbReference type="EMBL" id="PCH39955.1"/>
    </source>
</evidence>
<keyword evidence="2" id="KW-1133">Transmembrane helix</keyword>
<protein>
    <submittedName>
        <fullName evidence="3">Uncharacterized protein</fullName>
    </submittedName>
</protein>
<dbReference type="EMBL" id="KB468053">
    <property type="protein sequence ID" value="PCH39955.1"/>
    <property type="molecule type" value="Genomic_DNA"/>
</dbReference>
<evidence type="ECO:0000256" key="1">
    <source>
        <dbReference type="SAM" id="Coils"/>
    </source>
</evidence>
<dbReference type="OrthoDB" id="2755641at2759"/>
<evidence type="ECO:0000256" key="2">
    <source>
        <dbReference type="SAM" id="Phobius"/>
    </source>
</evidence>
<gene>
    <name evidence="3" type="ORF">WOLCODRAFT_136582</name>
</gene>
<keyword evidence="1" id="KW-0175">Coiled coil</keyword>
<organism evidence="3 4">
    <name type="scientific">Wolfiporia cocos (strain MD-104)</name>
    <name type="common">Brown rot fungus</name>
    <dbReference type="NCBI Taxonomy" id="742152"/>
    <lineage>
        <taxon>Eukaryota</taxon>
        <taxon>Fungi</taxon>
        <taxon>Dikarya</taxon>
        <taxon>Basidiomycota</taxon>
        <taxon>Agaricomycotina</taxon>
        <taxon>Agaricomycetes</taxon>
        <taxon>Polyporales</taxon>
        <taxon>Phaeolaceae</taxon>
        <taxon>Wolfiporia</taxon>
    </lineage>
</organism>
<dbReference type="Proteomes" id="UP000218811">
    <property type="component" value="Unassembled WGS sequence"/>
</dbReference>
<keyword evidence="2" id="KW-0472">Membrane</keyword>
<sequence length="253" mass="28015">MISPKPSNATDDSEDVELQWNQALSRLQAQLQEYQRAAAECKGDSMDAAARRIPECMRAAAGYAPYPDRAREMRENADEWEHADDEQRARSIELVAAIAHLTTTPSRPTTPTEEQIFSDTTAADDAERRWQLALEKYQTALRLYKHAVETKDYGVMADMGGRIPGLMRTAGDLAPDANTRRQMYDDARAWELGDYAERAKRINPLLLGLGALIATPFAAVGAVLFGAGKVLQGIGQGLSAGPESFARWFRSRR</sequence>
<feature type="coiled-coil region" evidence="1">
    <location>
        <begin position="17"/>
        <end position="44"/>
    </location>
</feature>
<feature type="transmembrane region" description="Helical" evidence="2">
    <location>
        <begin position="205"/>
        <end position="227"/>
    </location>
</feature>
<accession>A0A2H3JEI4</accession>
<proteinExistence type="predicted"/>
<evidence type="ECO:0000313" key="4">
    <source>
        <dbReference type="Proteomes" id="UP000218811"/>
    </source>
</evidence>